<dbReference type="PROSITE" id="PS50096">
    <property type="entry name" value="IQ"/>
    <property type="match status" value="2"/>
</dbReference>
<dbReference type="SMART" id="SM00015">
    <property type="entry name" value="IQ"/>
    <property type="match status" value="2"/>
</dbReference>
<dbReference type="KEGG" id="mpp:MICPUCDRAFT_53178"/>
<dbReference type="Pfam" id="PF00612">
    <property type="entry name" value="IQ"/>
    <property type="match status" value="2"/>
</dbReference>
<gene>
    <name evidence="2" type="ORF">MICPUCDRAFT_53178</name>
</gene>
<dbReference type="GeneID" id="9688925"/>
<sequence length="394" mass="43960">MSSKPPAESPASPWKAAEKKQADEKAAAEEYAEAARVAREEHIAACKIQAQFKGHFVRREVALKKKRAAEHAAYEKGYKEREARMAAREETKAMLRELPAAEVEDWLRQQEISSAVTVQKEWRRHKAKKHVELERREQNTAAIRIQKSFKKHKNEVESGAKRSNVSKARVNKFIVEPDALDVVASVAAEMTTEDYAPRVMTLKQQSVEAVMATRKFEAARDVAATTAASDGVTMETFRAGREKTRTTLARYREQTDARAEAKAKRDAIFRETEKVFRAQRAQKHQSLAELSGFATPASFAFPAGTDEKSIALRHKEALDAADCERKWWKPLLSLNREQRVLDKQEEERRRKVGETGASGGGGSSPGSGGSGYANNRTRAGVRDSVTTATATEVY</sequence>
<protein>
    <submittedName>
        <fullName evidence="2">Predicted protein</fullName>
    </submittedName>
</protein>
<organism evidence="3">
    <name type="scientific">Micromonas pusilla (strain CCMP1545)</name>
    <name type="common">Picoplanktonic green alga</name>
    <dbReference type="NCBI Taxonomy" id="564608"/>
    <lineage>
        <taxon>Eukaryota</taxon>
        <taxon>Viridiplantae</taxon>
        <taxon>Chlorophyta</taxon>
        <taxon>Mamiellophyceae</taxon>
        <taxon>Mamiellales</taxon>
        <taxon>Mamiellaceae</taxon>
        <taxon>Micromonas</taxon>
    </lineage>
</organism>
<feature type="region of interest" description="Disordered" evidence="1">
    <location>
        <begin position="1"/>
        <end position="27"/>
    </location>
</feature>
<accession>C1N671</accession>
<feature type="compositionally biased region" description="Low complexity" evidence="1">
    <location>
        <begin position="1"/>
        <end position="15"/>
    </location>
</feature>
<dbReference type="InterPro" id="IPR000048">
    <property type="entry name" value="IQ_motif_EF-hand-BS"/>
</dbReference>
<dbReference type="AlphaFoldDB" id="C1N671"/>
<dbReference type="OrthoDB" id="10634284at2759"/>
<reference evidence="2 3" key="1">
    <citation type="journal article" date="2009" name="Science">
        <title>Green evolution and dynamic adaptations revealed by genomes of the marine picoeukaryotes Micromonas.</title>
        <authorList>
            <person name="Worden A.Z."/>
            <person name="Lee J.H."/>
            <person name="Mock T."/>
            <person name="Rouze P."/>
            <person name="Simmons M.P."/>
            <person name="Aerts A.L."/>
            <person name="Allen A.E."/>
            <person name="Cuvelier M.L."/>
            <person name="Derelle E."/>
            <person name="Everett M.V."/>
            <person name="Foulon E."/>
            <person name="Grimwood J."/>
            <person name="Gundlach H."/>
            <person name="Henrissat B."/>
            <person name="Napoli C."/>
            <person name="McDonald S.M."/>
            <person name="Parker M.S."/>
            <person name="Rombauts S."/>
            <person name="Salamov A."/>
            <person name="Von Dassow P."/>
            <person name="Badger J.H."/>
            <person name="Coutinho P.M."/>
            <person name="Demir E."/>
            <person name="Dubchak I."/>
            <person name="Gentemann C."/>
            <person name="Eikrem W."/>
            <person name="Gready J.E."/>
            <person name="John U."/>
            <person name="Lanier W."/>
            <person name="Lindquist E.A."/>
            <person name="Lucas S."/>
            <person name="Mayer K.F."/>
            <person name="Moreau H."/>
            <person name="Not F."/>
            <person name="Otillar R."/>
            <person name="Panaud O."/>
            <person name="Pangilinan J."/>
            <person name="Paulsen I."/>
            <person name="Piegu B."/>
            <person name="Poliakov A."/>
            <person name="Robbens S."/>
            <person name="Schmutz J."/>
            <person name="Toulza E."/>
            <person name="Wyss T."/>
            <person name="Zelensky A."/>
            <person name="Zhou K."/>
            <person name="Armbrust E.V."/>
            <person name="Bhattacharya D."/>
            <person name="Goodenough U.W."/>
            <person name="Van de Peer Y."/>
            <person name="Grigoriev I.V."/>
        </authorList>
    </citation>
    <scope>NUCLEOTIDE SEQUENCE [LARGE SCALE GENOMIC DNA]</scope>
    <source>
        <strain evidence="2 3">CCMP1545</strain>
    </source>
</reference>
<keyword evidence="3" id="KW-1185">Reference proteome</keyword>
<feature type="compositionally biased region" description="Basic and acidic residues" evidence="1">
    <location>
        <begin position="342"/>
        <end position="353"/>
    </location>
</feature>
<feature type="region of interest" description="Disordered" evidence="1">
    <location>
        <begin position="342"/>
        <end position="394"/>
    </location>
</feature>
<dbReference type="EMBL" id="GG663748">
    <property type="protein sequence ID" value="EEH52419.1"/>
    <property type="molecule type" value="Genomic_DNA"/>
</dbReference>
<proteinExistence type="predicted"/>
<feature type="compositionally biased region" description="Basic and acidic residues" evidence="1">
    <location>
        <begin position="16"/>
        <end position="27"/>
    </location>
</feature>
<name>C1N671_MICPC</name>
<evidence type="ECO:0000256" key="1">
    <source>
        <dbReference type="SAM" id="MobiDB-lite"/>
    </source>
</evidence>
<feature type="compositionally biased region" description="Polar residues" evidence="1">
    <location>
        <begin position="384"/>
        <end position="394"/>
    </location>
</feature>
<feature type="compositionally biased region" description="Gly residues" evidence="1">
    <location>
        <begin position="356"/>
        <end position="371"/>
    </location>
</feature>
<dbReference type="RefSeq" id="XP_003063283.1">
    <property type="nucleotide sequence ID" value="XM_003063237.1"/>
</dbReference>
<evidence type="ECO:0000313" key="3">
    <source>
        <dbReference type="Proteomes" id="UP000001876"/>
    </source>
</evidence>
<dbReference type="Gene3D" id="1.20.5.190">
    <property type="match status" value="1"/>
</dbReference>
<dbReference type="Proteomes" id="UP000001876">
    <property type="component" value="Unassembled WGS sequence"/>
</dbReference>
<evidence type="ECO:0000313" key="2">
    <source>
        <dbReference type="EMBL" id="EEH52419.1"/>
    </source>
</evidence>